<sequence length="533" mass="57942">MSLRRRTLLSAGVGLPLVAGCWRAPEVRYDGGWVGAQHARGHRLRDLKSGALPTPAVTRRAQVLVVGAGVAGLACARALAQRKVDDVQLLDLEDSAGGNSRGHRIAGMACPLGAHYLPVPGEADVEVVALLEELGLSRIEHGKRVYDERHLCHSPQERLFIGGQWQEGLLPVHDQPEATLAQYRRFAEAVTKAAALGFSLPTAHAPWTAAHQALDAQSFAHWLDQHRFDAAALRTYLDYCCRDDYGAGAAQVSAWAGLHYFASRHGFHAPGDAEADTREGVLTWPQGNGWLTERLAQPHRERLHAGSIALRVDEGRHEVTVDVWNAPAERAERWVARQVVMAAPLFIAQRLLATTPSALPAAVAQMRHAPWLVANLHIDTPLDDAGGAPPAWDNVLHGSPALGYVNAMHQSTRPHPGPTVLTSYWALGGDNPQQLHANRARLLSDGWEAWSRVVLDDLAKAHPDLPAKVKRIDLMRYGHAMSIPVPGLRGSAALQALSRPAGRVHFAHSDLSAYSVFEEAFFHGTRVGKRLAV</sequence>
<dbReference type="PROSITE" id="PS51257">
    <property type="entry name" value="PROKAR_LIPOPROTEIN"/>
    <property type="match status" value="1"/>
</dbReference>
<evidence type="ECO:0000313" key="2">
    <source>
        <dbReference type="Proteomes" id="UP001303946"/>
    </source>
</evidence>
<protein>
    <submittedName>
        <fullName evidence="1">FAD-dependent oxidoreductase</fullName>
    </submittedName>
</protein>
<name>A0ABZ0CV20_9BURK</name>
<proteinExistence type="predicted"/>
<dbReference type="PANTHER" id="PTHR42923:SF39">
    <property type="entry name" value="AMINO OXIDASE"/>
    <property type="match status" value="1"/>
</dbReference>
<dbReference type="InterPro" id="IPR036188">
    <property type="entry name" value="FAD/NAD-bd_sf"/>
</dbReference>
<dbReference type="Pfam" id="PF13450">
    <property type="entry name" value="NAD_binding_8"/>
    <property type="match status" value="1"/>
</dbReference>
<evidence type="ECO:0000313" key="1">
    <source>
        <dbReference type="EMBL" id="WOB08821.1"/>
    </source>
</evidence>
<dbReference type="Gene3D" id="3.50.50.60">
    <property type="entry name" value="FAD/NAD(P)-binding domain"/>
    <property type="match status" value="1"/>
</dbReference>
<gene>
    <name evidence="1" type="ORF">RXV79_01895</name>
</gene>
<keyword evidence="2" id="KW-1185">Reference proteome</keyword>
<dbReference type="EMBL" id="CP136336">
    <property type="protein sequence ID" value="WOB08821.1"/>
    <property type="molecule type" value="Genomic_DNA"/>
</dbReference>
<dbReference type="InterPro" id="IPR050464">
    <property type="entry name" value="Zeta_carotene_desat/Oxidored"/>
</dbReference>
<dbReference type="RefSeq" id="WP_316701685.1">
    <property type="nucleotide sequence ID" value="NZ_CP136336.1"/>
</dbReference>
<dbReference type="PANTHER" id="PTHR42923">
    <property type="entry name" value="PROTOPORPHYRINOGEN OXIDASE"/>
    <property type="match status" value="1"/>
</dbReference>
<organism evidence="1 2">
    <name type="scientific">Piscinibacter gummiphilus</name>
    <dbReference type="NCBI Taxonomy" id="946333"/>
    <lineage>
        <taxon>Bacteria</taxon>
        <taxon>Pseudomonadati</taxon>
        <taxon>Pseudomonadota</taxon>
        <taxon>Betaproteobacteria</taxon>
        <taxon>Burkholderiales</taxon>
        <taxon>Sphaerotilaceae</taxon>
        <taxon>Piscinibacter</taxon>
    </lineage>
</organism>
<reference evidence="1 2" key="1">
    <citation type="submission" date="2023-10" db="EMBL/GenBank/DDBJ databases">
        <title>Bacteria for the degradation of biodegradable plastic PBAT(Polybutylene adipate terephthalate).</title>
        <authorList>
            <person name="Weon H.-Y."/>
            <person name="Yeon J."/>
        </authorList>
    </citation>
    <scope>NUCLEOTIDE SEQUENCE [LARGE SCALE GENOMIC DNA]</scope>
    <source>
        <strain evidence="1 2">SBD 7-3</strain>
    </source>
</reference>
<accession>A0ABZ0CV20</accession>
<dbReference type="SUPFAM" id="SSF51905">
    <property type="entry name" value="FAD/NAD(P)-binding domain"/>
    <property type="match status" value="1"/>
</dbReference>
<dbReference type="Proteomes" id="UP001303946">
    <property type="component" value="Chromosome"/>
</dbReference>